<evidence type="ECO:0000313" key="3">
    <source>
        <dbReference type="Proteomes" id="UP001595712"/>
    </source>
</evidence>
<feature type="compositionally biased region" description="Basic and acidic residues" evidence="1">
    <location>
        <begin position="8"/>
        <end position="17"/>
    </location>
</feature>
<feature type="region of interest" description="Disordered" evidence="1">
    <location>
        <begin position="1"/>
        <end position="21"/>
    </location>
</feature>
<protein>
    <submittedName>
        <fullName evidence="2">Uncharacterized protein</fullName>
    </submittedName>
</protein>
<accession>A0ABV7PUZ8</accession>
<sequence>MTSIPEKQSSESDERQPASETAVVFGGLRGELDVDDRVFDVDPDIQRMAGDE</sequence>
<organism evidence="2 3">
    <name type="scientific">Glycomyces rhizosphaerae</name>
    <dbReference type="NCBI Taxonomy" id="2054422"/>
    <lineage>
        <taxon>Bacteria</taxon>
        <taxon>Bacillati</taxon>
        <taxon>Actinomycetota</taxon>
        <taxon>Actinomycetes</taxon>
        <taxon>Glycomycetales</taxon>
        <taxon>Glycomycetaceae</taxon>
        <taxon>Glycomyces</taxon>
    </lineage>
</organism>
<name>A0ABV7PUZ8_9ACTN</name>
<dbReference type="EMBL" id="JBHRWO010000007">
    <property type="protein sequence ID" value="MFC3492340.1"/>
    <property type="molecule type" value="Genomic_DNA"/>
</dbReference>
<keyword evidence="3" id="KW-1185">Reference proteome</keyword>
<dbReference type="Proteomes" id="UP001595712">
    <property type="component" value="Unassembled WGS sequence"/>
</dbReference>
<dbReference type="RefSeq" id="WP_387972764.1">
    <property type="nucleotide sequence ID" value="NZ_JBHRWO010000007.1"/>
</dbReference>
<proteinExistence type="predicted"/>
<reference evidence="3" key="1">
    <citation type="journal article" date="2019" name="Int. J. Syst. Evol. Microbiol.">
        <title>The Global Catalogue of Microorganisms (GCM) 10K type strain sequencing project: providing services to taxonomists for standard genome sequencing and annotation.</title>
        <authorList>
            <consortium name="The Broad Institute Genomics Platform"/>
            <consortium name="The Broad Institute Genome Sequencing Center for Infectious Disease"/>
            <person name="Wu L."/>
            <person name="Ma J."/>
        </authorList>
    </citation>
    <scope>NUCLEOTIDE SEQUENCE [LARGE SCALE GENOMIC DNA]</scope>
    <source>
        <strain evidence="3">CGMCC 4.7396</strain>
    </source>
</reference>
<comment type="caution">
    <text evidence="2">The sequence shown here is derived from an EMBL/GenBank/DDBJ whole genome shotgun (WGS) entry which is preliminary data.</text>
</comment>
<evidence type="ECO:0000313" key="2">
    <source>
        <dbReference type="EMBL" id="MFC3492340.1"/>
    </source>
</evidence>
<evidence type="ECO:0000256" key="1">
    <source>
        <dbReference type="SAM" id="MobiDB-lite"/>
    </source>
</evidence>
<gene>
    <name evidence="2" type="ORF">ACFO8M_07580</name>
</gene>